<gene>
    <name evidence="2" type="ORF">ACFPP6_30350</name>
</gene>
<evidence type="ECO:0000313" key="2">
    <source>
        <dbReference type="EMBL" id="MFC5148974.1"/>
    </source>
</evidence>
<dbReference type="InterPro" id="IPR013024">
    <property type="entry name" value="GGCT-like"/>
</dbReference>
<dbReference type="RefSeq" id="WP_382049213.1">
    <property type="nucleotide sequence ID" value="NZ_JBHSKJ010000022.1"/>
</dbReference>
<protein>
    <submittedName>
        <fullName evidence="2">Gamma-glutamylcyclotransferase family protein</fullName>
        <ecNumber evidence="2">2.3.2.-</ecNumber>
    </submittedName>
</protein>
<evidence type="ECO:0000259" key="1">
    <source>
        <dbReference type="Pfam" id="PF06094"/>
    </source>
</evidence>
<dbReference type="EC" id="2.3.2.-" evidence="2"/>
<organism evidence="2 3">
    <name type="scientific">Streptomyces aureoversilis</name>
    <dbReference type="NCBI Taxonomy" id="67277"/>
    <lineage>
        <taxon>Bacteria</taxon>
        <taxon>Bacillati</taxon>
        <taxon>Actinomycetota</taxon>
        <taxon>Actinomycetes</taxon>
        <taxon>Kitasatosporales</taxon>
        <taxon>Streptomycetaceae</taxon>
        <taxon>Streptomyces</taxon>
    </lineage>
</organism>
<dbReference type="SUPFAM" id="SSF110857">
    <property type="entry name" value="Gamma-glutamyl cyclotransferase-like"/>
    <property type="match status" value="1"/>
</dbReference>
<evidence type="ECO:0000313" key="3">
    <source>
        <dbReference type="Proteomes" id="UP001596222"/>
    </source>
</evidence>
<dbReference type="InterPro" id="IPR036568">
    <property type="entry name" value="GGCT-like_sf"/>
</dbReference>
<dbReference type="InterPro" id="IPR009288">
    <property type="entry name" value="AIG2-like_dom"/>
</dbReference>
<keyword evidence="2" id="KW-0012">Acyltransferase</keyword>
<accession>A0ABW0A8G3</accession>
<dbReference type="Gene3D" id="3.10.490.10">
    <property type="entry name" value="Gamma-glutamyl cyclotransferase-like"/>
    <property type="match status" value="1"/>
</dbReference>
<dbReference type="GO" id="GO:0016746">
    <property type="term" value="F:acyltransferase activity"/>
    <property type="evidence" value="ECO:0007669"/>
    <property type="project" value="UniProtKB-KW"/>
</dbReference>
<proteinExistence type="predicted"/>
<dbReference type="CDD" id="cd06661">
    <property type="entry name" value="GGCT_like"/>
    <property type="match status" value="1"/>
</dbReference>
<name>A0ABW0A8G3_9ACTN</name>
<reference evidence="3" key="1">
    <citation type="journal article" date="2019" name="Int. J. Syst. Evol. Microbiol.">
        <title>The Global Catalogue of Microorganisms (GCM) 10K type strain sequencing project: providing services to taxonomists for standard genome sequencing and annotation.</title>
        <authorList>
            <consortium name="The Broad Institute Genomics Platform"/>
            <consortium name="The Broad Institute Genome Sequencing Center for Infectious Disease"/>
            <person name="Wu L."/>
            <person name="Ma J."/>
        </authorList>
    </citation>
    <scope>NUCLEOTIDE SEQUENCE [LARGE SCALE GENOMIC DNA]</scope>
    <source>
        <strain evidence="3">CGMCC 4.1641</strain>
    </source>
</reference>
<sequence>MTRMTEQLPVFVYGTLRAQQGNYRRILAGHTVRERSASLEDYTLLGSVVPFAVPREGRRVVGELMDVRPEVWNMVLRRLDHLEGYTGAEFDSLYVRRRRVVQCADGESVRAYFYEAGPAHHESWLMDCPEVPGGDWVASGFARTPSSPRRAAVRRSSRRRLA</sequence>
<keyword evidence="3" id="KW-1185">Reference proteome</keyword>
<feature type="domain" description="Gamma-glutamylcyclotransferase AIG2-like" evidence="1">
    <location>
        <begin position="10"/>
        <end position="137"/>
    </location>
</feature>
<dbReference type="Proteomes" id="UP001596222">
    <property type="component" value="Unassembled WGS sequence"/>
</dbReference>
<dbReference type="EMBL" id="JBHSKJ010000022">
    <property type="protein sequence ID" value="MFC5148974.1"/>
    <property type="molecule type" value="Genomic_DNA"/>
</dbReference>
<keyword evidence="2" id="KW-0808">Transferase</keyword>
<dbReference type="Pfam" id="PF06094">
    <property type="entry name" value="GGACT"/>
    <property type="match status" value="1"/>
</dbReference>
<comment type="caution">
    <text evidence="2">The sequence shown here is derived from an EMBL/GenBank/DDBJ whole genome shotgun (WGS) entry which is preliminary data.</text>
</comment>